<protein>
    <recommendedName>
        <fullName evidence="3">Immunity protein 35 domain-containing protein</fullName>
    </recommendedName>
</protein>
<dbReference type="Proteomes" id="UP001259347">
    <property type="component" value="Unassembled WGS sequence"/>
</dbReference>
<dbReference type="EMBL" id="JAVDUM010000001">
    <property type="protein sequence ID" value="MDR6865498.1"/>
    <property type="molecule type" value="Genomic_DNA"/>
</dbReference>
<accession>A0ABU1S7A9</accession>
<keyword evidence="2" id="KW-1185">Reference proteome</keyword>
<evidence type="ECO:0000313" key="1">
    <source>
        <dbReference type="EMBL" id="MDR6865498.1"/>
    </source>
</evidence>
<proteinExistence type="predicted"/>
<comment type="caution">
    <text evidence="1">The sequence shown here is derived from an EMBL/GenBank/DDBJ whole genome shotgun (WGS) entry which is preliminary data.</text>
</comment>
<evidence type="ECO:0000313" key="2">
    <source>
        <dbReference type="Proteomes" id="UP001259347"/>
    </source>
</evidence>
<reference evidence="1 2" key="1">
    <citation type="submission" date="2023-07" db="EMBL/GenBank/DDBJ databases">
        <title>Sorghum-associated microbial communities from plants grown in Nebraska, USA.</title>
        <authorList>
            <person name="Schachtman D."/>
        </authorList>
    </citation>
    <scope>NUCLEOTIDE SEQUENCE [LARGE SCALE GENOMIC DNA]</scope>
    <source>
        <strain evidence="1 2">2980</strain>
    </source>
</reference>
<organism evidence="1 2">
    <name type="scientific">Microbacterium resistens</name>
    <dbReference type="NCBI Taxonomy" id="156977"/>
    <lineage>
        <taxon>Bacteria</taxon>
        <taxon>Bacillati</taxon>
        <taxon>Actinomycetota</taxon>
        <taxon>Actinomycetes</taxon>
        <taxon>Micrococcales</taxon>
        <taxon>Microbacteriaceae</taxon>
        <taxon>Microbacterium</taxon>
    </lineage>
</organism>
<evidence type="ECO:0008006" key="3">
    <source>
        <dbReference type="Google" id="ProtNLM"/>
    </source>
</evidence>
<sequence length="100" mass="11694">MNHEQYLKSMLEIGYSQEDAEGLIWLSRDSSDMVLRTYNFVPTTDGLYEVWFSNERDGFFRVGGVADSGPAVTLDDAYQYVFERKRSWREKQVRLRPNSA</sequence>
<name>A0ABU1S7A9_9MICO</name>
<gene>
    <name evidence="1" type="ORF">J2Y69_000080</name>
</gene>